<dbReference type="InterPro" id="IPR014757">
    <property type="entry name" value="Tscrpt_reg_IclR_C"/>
</dbReference>
<keyword evidence="7" id="KW-1185">Reference proteome</keyword>
<comment type="caution">
    <text evidence="6">The sequence shown here is derived from an EMBL/GenBank/DDBJ whole genome shotgun (WGS) entry which is preliminary data.</text>
</comment>
<accession>A0A402C5F2</accession>
<dbReference type="Gene3D" id="3.30.450.40">
    <property type="match status" value="1"/>
</dbReference>
<evidence type="ECO:0000256" key="2">
    <source>
        <dbReference type="ARBA" id="ARBA00023125"/>
    </source>
</evidence>
<dbReference type="InterPro" id="IPR050707">
    <property type="entry name" value="HTH_MetabolicPath_Reg"/>
</dbReference>
<dbReference type="InterPro" id="IPR029016">
    <property type="entry name" value="GAF-like_dom_sf"/>
</dbReference>
<dbReference type="Gene3D" id="1.10.10.10">
    <property type="entry name" value="Winged helix-like DNA-binding domain superfamily/Winged helix DNA-binding domain"/>
    <property type="match status" value="1"/>
</dbReference>
<dbReference type="PANTHER" id="PTHR30136:SF35">
    <property type="entry name" value="HTH-TYPE TRANSCRIPTIONAL REGULATOR RV1719"/>
    <property type="match status" value="1"/>
</dbReference>
<dbReference type="GO" id="GO:0003677">
    <property type="term" value="F:DNA binding"/>
    <property type="evidence" value="ECO:0007669"/>
    <property type="project" value="UniProtKB-KW"/>
</dbReference>
<gene>
    <name evidence="6" type="ORF">Rhow_002398</name>
</gene>
<evidence type="ECO:0000256" key="1">
    <source>
        <dbReference type="ARBA" id="ARBA00023015"/>
    </source>
</evidence>
<dbReference type="AlphaFoldDB" id="A0A402C5F2"/>
<dbReference type="Pfam" id="PF01614">
    <property type="entry name" value="IclR_C"/>
    <property type="match status" value="1"/>
</dbReference>
<dbReference type="GO" id="GO:0045892">
    <property type="term" value="P:negative regulation of DNA-templated transcription"/>
    <property type="evidence" value="ECO:0007669"/>
    <property type="project" value="TreeGrafter"/>
</dbReference>
<evidence type="ECO:0000313" key="6">
    <source>
        <dbReference type="EMBL" id="GCE38874.1"/>
    </source>
</evidence>
<keyword evidence="1" id="KW-0805">Transcription regulation</keyword>
<name>A0A402C5F2_RHOWR</name>
<keyword evidence="2" id="KW-0238">DNA-binding</keyword>
<organism evidence="6 7">
    <name type="scientific">Rhodococcus wratislaviensis</name>
    <name type="common">Tsukamurella wratislaviensis</name>
    <dbReference type="NCBI Taxonomy" id="44752"/>
    <lineage>
        <taxon>Bacteria</taxon>
        <taxon>Bacillati</taxon>
        <taxon>Actinomycetota</taxon>
        <taxon>Actinomycetes</taxon>
        <taxon>Mycobacteriales</taxon>
        <taxon>Nocardiaceae</taxon>
        <taxon>Rhodococcus</taxon>
    </lineage>
</organism>
<dbReference type="PANTHER" id="PTHR30136">
    <property type="entry name" value="HELIX-TURN-HELIX TRANSCRIPTIONAL REGULATOR, ICLR FAMILY"/>
    <property type="match status" value="1"/>
</dbReference>
<dbReference type="RefSeq" id="WP_124391362.1">
    <property type="nucleotide sequence ID" value="NZ_BHYM01000022.1"/>
</dbReference>
<proteinExistence type="predicted"/>
<dbReference type="SUPFAM" id="SSF46785">
    <property type="entry name" value="Winged helix' DNA-binding domain"/>
    <property type="match status" value="1"/>
</dbReference>
<dbReference type="Pfam" id="PF09339">
    <property type="entry name" value="HTH_IclR"/>
    <property type="match status" value="1"/>
</dbReference>
<evidence type="ECO:0000313" key="7">
    <source>
        <dbReference type="Proteomes" id="UP000287519"/>
    </source>
</evidence>
<dbReference type="InterPro" id="IPR005471">
    <property type="entry name" value="Tscrpt_reg_IclR_N"/>
</dbReference>
<evidence type="ECO:0000259" key="5">
    <source>
        <dbReference type="PROSITE" id="PS51078"/>
    </source>
</evidence>
<feature type="domain" description="HTH iclR-type" evidence="4">
    <location>
        <begin position="1"/>
        <end position="63"/>
    </location>
</feature>
<dbReference type="InterPro" id="IPR036388">
    <property type="entry name" value="WH-like_DNA-bd_sf"/>
</dbReference>
<keyword evidence="3" id="KW-0804">Transcription</keyword>
<dbReference type="Proteomes" id="UP000287519">
    <property type="component" value="Unassembled WGS sequence"/>
</dbReference>
<protein>
    <submittedName>
        <fullName evidence="6">Transcriptional regulator, IclR family</fullName>
    </submittedName>
</protein>
<evidence type="ECO:0000259" key="4">
    <source>
        <dbReference type="PROSITE" id="PS51077"/>
    </source>
</evidence>
<dbReference type="SUPFAM" id="SSF55781">
    <property type="entry name" value="GAF domain-like"/>
    <property type="match status" value="1"/>
</dbReference>
<reference evidence="6 7" key="1">
    <citation type="submission" date="2018-11" db="EMBL/GenBank/DDBJ databases">
        <title>Microbial catabolism of amino acid.</title>
        <authorList>
            <person name="Hibi M."/>
            <person name="Ogawa J."/>
        </authorList>
    </citation>
    <scope>NUCLEOTIDE SEQUENCE [LARGE SCALE GENOMIC DNA]</scope>
    <source>
        <strain evidence="6 7">C31-06</strain>
    </source>
</reference>
<dbReference type="PROSITE" id="PS51078">
    <property type="entry name" value="ICLR_ED"/>
    <property type="match status" value="1"/>
</dbReference>
<feature type="domain" description="IclR-ED" evidence="5">
    <location>
        <begin position="64"/>
        <end position="248"/>
    </location>
</feature>
<evidence type="ECO:0000256" key="3">
    <source>
        <dbReference type="ARBA" id="ARBA00023163"/>
    </source>
</evidence>
<dbReference type="EMBL" id="BHYM01000022">
    <property type="protein sequence ID" value="GCE38874.1"/>
    <property type="molecule type" value="Genomic_DNA"/>
</dbReference>
<dbReference type="InterPro" id="IPR036390">
    <property type="entry name" value="WH_DNA-bd_sf"/>
</dbReference>
<dbReference type="SMART" id="SM00346">
    <property type="entry name" value="HTH_ICLR"/>
    <property type="match status" value="1"/>
</dbReference>
<dbReference type="GO" id="GO:0003700">
    <property type="term" value="F:DNA-binding transcription factor activity"/>
    <property type="evidence" value="ECO:0007669"/>
    <property type="project" value="TreeGrafter"/>
</dbReference>
<sequence>MRSVRTTFQILEAIADFQPIGLSELSRKLELPKSTVQRSIATLADLGWLRPDSCASTRWVVGDQVRKLSGKVDDDGQLTAAPPPRSPRPRCAATLETVHAAVVDGLALRLVDSVDSELALRLIQPIGTRAPLYAGSAGKAVLAAWPDADVESYLDVELPPIASGTITDPETLRLELKKIRQQGYALSVNELTEGMTAVAACIQPEGSARPVATISINGPSFRITEDLHALYGEKVMTAAREIGRELEH</sequence>
<dbReference type="OrthoDB" id="9807558at2"/>
<dbReference type="PROSITE" id="PS51077">
    <property type="entry name" value="HTH_ICLR"/>
    <property type="match status" value="1"/>
</dbReference>